<reference evidence="1 2" key="1">
    <citation type="journal article" date="2016" name="Gene">
        <title>PacBio SMRT assembly of a complex multi-replicon genome reveals chlorocatechol degradative operon in a region of genome plasticity.</title>
        <authorList>
            <person name="Ricker N."/>
            <person name="Shen S.Y."/>
            <person name="Goordial J."/>
            <person name="Jin S."/>
            <person name="Fulthorpe R.R."/>
        </authorList>
    </citation>
    <scope>NUCLEOTIDE SEQUENCE [LARGE SCALE GENOMIC DNA]</scope>
    <source>
        <strain evidence="1 2">OLGA172</strain>
    </source>
</reference>
<name>A0A167VMX8_9BURK</name>
<protein>
    <submittedName>
        <fullName evidence="1">Uncharacterized protein</fullName>
    </submittedName>
</protein>
<evidence type="ECO:0000313" key="1">
    <source>
        <dbReference type="EMBL" id="ANB70949.1"/>
    </source>
</evidence>
<dbReference type="EMBL" id="CP014578">
    <property type="protein sequence ID" value="ANB70949.1"/>
    <property type="molecule type" value="Genomic_DNA"/>
</dbReference>
<sequence>MQEAAPIATAEALDVKQTEGGELLFTFGERVWRIRGWQKNLGPEQMRVNVHRQRRACRVRVF</sequence>
<dbReference type="AlphaFoldDB" id="A0A167VMX8"/>
<dbReference type="Proteomes" id="UP000076852">
    <property type="component" value="Chromosome 1"/>
</dbReference>
<keyword evidence="2" id="KW-1185">Reference proteome</keyword>
<proteinExistence type="predicted"/>
<dbReference type="KEGG" id="buz:AYM40_00225"/>
<dbReference type="STRING" id="1804984.AYM40_00225"/>
<accession>A0A167VMX8</accession>
<evidence type="ECO:0000313" key="2">
    <source>
        <dbReference type="Proteomes" id="UP000076852"/>
    </source>
</evidence>
<organism evidence="1 2">
    <name type="scientific">Paraburkholderia phytofirmans OLGA172</name>
    <dbReference type="NCBI Taxonomy" id="1417228"/>
    <lineage>
        <taxon>Bacteria</taxon>
        <taxon>Pseudomonadati</taxon>
        <taxon>Pseudomonadota</taxon>
        <taxon>Betaproteobacteria</taxon>
        <taxon>Burkholderiales</taxon>
        <taxon>Burkholderiaceae</taxon>
        <taxon>Paraburkholderia</taxon>
    </lineage>
</organism>
<gene>
    <name evidence="1" type="ORF">AYM40_00225</name>
</gene>